<dbReference type="PROSITE" id="PS50071">
    <property type="entry name" value="HOMEOBOX_2"/>
    <property type="match status" value="1"/>
</dbReference>
<dbReference type="InterPro" id="IPR017970">
    <property type="entry name" value="Homeobox_CS"/>
</dbReference>
<evidence type="ECO:0000256" key="2">
    <source>
        <dbReference type="ARBA" id="ARBA00023155"/>
    </source>
</evidence>
<evidence type="ECO:0000256" key="4">
    <source>
        <dbReference type="PROSITE-ProRule" id="PRU00108"/>
    </source>
</evidence>
<accession>A0A0P0KG23</accession>
<dbReference type="Pfam" id="PF00046">
    <property type="entry name" value="Homeodomain"/>
    <property type="match status" value="1"/>
</dbReference>
<keyword evidence="2 4" id="KW-0371">Homeobox</keyword>
<feature type="compositionally biased region" description="Low complexity" evidence="6">
    <location>
        <begin position="478"/>
        <end position="500"/>
    </location>
</feature>
<dbReference type="EMBL" id="KR779920">
    <property type="protein sequence ID" value="ALK27865.1"/>
    <property type="molecule type" value="Genomic_DNA"/>
</dbReference>
<feature type="DNA-binding region" description="Homeobox" evidence="4">
    <location>
        <begin position="24"/>
        <end position="83"/>
    </location>
</feature>
<evidence type="ECO:0000256" key="5">
    <source>
        <dbReference type="RuleBase" id="RU000682"/>
    </source>
</evidence>
<dbReference type="InterPro" id="IPR009057">
    <property type="entry name" value="Homeodomain-like_sf"/>
</dbReference>
<dbReference type="Gene3D" id="1.10.10.60">
    <property type="entry name" value="Homeodomain-like"/>
    <property type="match status" value="1"/>
</dbReference>
<feature type="compositionally biased region" description="Low complexity" evidence="6">
    <location>
        <begin position="364"/>
        <end position="380"/>
    </location>
</feature>
<evidence type="ECO:0000256" key="6">
    <source>
        <dbReference type="SAM" id="MobiDB-lite"/>
    </source>
</evidence>
<dbReference type="SMART" id="SM00389">
    <property type="entry name" value="HOX"/>
    <property type="match status" value="1"/>
</dbReference>
<dbReference type="GO" id="GO:0005634">
    <property type="term" value="C:nucleus"/>
    <property type="evidence" value="ECO:0007669"/>
    <property type="project" value="UniProtKB-SubCell"/>
</dbReference>
<organism evidence="8">
    <name type="scientific">Limonomyces culmigenus</name>
    <dbReference type="NCBI Taxonomy" id="228944"/>
    <lineage>
        <taxon>Eukaryota</taxon>
        <taxon>Fungi</taxon>
        <taxon>Dikarya</taxon>
        <taxon>Basidiomycota</taxon>
        <taxon>Agaricomycotina</taxon>
        <taxon>Agaricomycetes</taxon>
        <taxon>Corticiales</taxon>
        <taxon>Corticiaceae</taxon>
        <taxon>Limonomyces</taxon>
    </lineage>
</organism>
<sequence>MVMAFVQRVRLLKQHFLNKQTQEAQDKKQPFNMSYRKLFEHVFARNPAPSTAEKDLLAAKSGMTRNQVENWFQNKRSRTRQLGTNAAGIMTYDMAQDFTKASGSVDVGSIAACTSHSNERQSTNATLGQDIFDSCSEASDSDLSEVNYETLYESTSDDACDLPVKALPRRREHVFDSPVPAFVYPVKYPPPRKLIAAEKFKTIWPRNKPTFPRMRVAHLTVDQLADEFAQLSVKPRLVRARVPVSSVANLKSPLRRHPPTARPDRRSATMSYMTLPSDAPMESFLPATRTPRTTCRLRLKPAAVTAAVEDPIDFALASPASLVRPSAETPTGNRKFPKLRTRDTSFWKAYRDVDVFALTPARSFSRTTSTPSRTVTSPVSQPTAAPAPSRKRSREEEPAAAVPAPAKKSRKAPKPSLPHRRPTHAPVNTDRVRVRSTAPSALAHAPVNTDRVRVRPAAPPAPVMRTPTRRERTASWVSSQPRTPSSASTASTPSVATPSSHYGSLDPSVYDDDAPFPAYELTDTYRKMHTDVPVYPPAVFI</sequence>
<dbReference type="PROSITE" id="PS00027">
    <property type="entry name" value="HOMEOBOX_1"/>
    <property type="match status" value="1"/>
</dbReference>
<evidence type="ECO:0000256" key="3">
    <source>
        <dbReference type="ARBA" id="ARBA00023242"/>
    </source>
</evidence>
<dbReference type="GO" id="GO:0003677">
    <property type="term" value="F:DNA binding"/>
    <property type="evidence" value="ECO:0007669"/>
    <property type="project" value="UniProtKB-UniRule"/>
</dbReference>
<comment type="subcellular location">
    <subcellularLocation>
        <location evidence="4 5">Nucleus</location>
    </subcellularLocation>
</comment>
<dbReference type="CDD" id="cd00086">
    <property type="entry name" value="homeodomain"/>
    <property type="match status" value="1"/>
</dbReference>
<protein>
    <submittedName>
        <fullName evidence="8">Homeodomain mating type HD2-2 protein</fullName>
    </submittedName>
</protein>
<feature type="domain" description="Homeobox" evidence="7">
    <location>
        <begin position="22"/>
        <end position="82"/>
    </location>
</feature>
<dbReference type="GO" id="GO:0000981">
    <property type="term" value="F:DNA-binding transcription factor activity, RNA polymerase II-specific"/>
    <property type="evidence" value="ECO:0007669"/>
    <property type="project" value="InterPro"/>
</dbReference>
<feature type="compositionally biased region" description="Basic residues" evidence="6">
    <location>
        <begin position="407"/>
        <end position="423"/>
    </location>
</feature>
<evidence type="ECO:0000259" key="7">
    <source>
        <dbReference type="PROSITE" id="PS50071"/>
    </source>
</evidence>
<dbReference type="InterPro" id="IPR001356">
    <property type="entry name" value="HD"/>
</dbReference>
<name>A0A0P0KG23_9AGAM</name>
<reference evidence="8" key="1">
    <citation type="submission" date="2015-05" db="EMBL/GenBank/DDBJ databases">
        <title>Draft genome sequence of the fungus Limonomyces culmigenus.</title>
        <authorList>
            <person name="Malapi-Wight M."/>
            <person name="Beirn L.A."/>
            <person name="Veltri D.A."/>
            <person name="Crouch J.A."/>
        </authorList>
    </citation>
    <scope>NUCLEOTIDE SEQUENCE</scope>
    <source>
        <strain evidence="8">CBS 661.85</strain>
    </source>
</reference>
<dbReference type="AlphaFoldDB" id="A0A0P0KG23"/>
<keyword evidence="3 4" id="KW-0539">Nucleus</keyword>
<dbReference type="SUPFAM" id="SSF46689">
    <property type="entry name" value="Homeodomain-like"/>
    <property type="match status" value="1"/>
</dbReference>
<proteinExistence type="predicted"/>
<feature type="region of interest" description="Disordered" evidence="6">
    <location>
        <begin position="364"/>
        <end position="509"/>
    </location>
</feature>
<evidence type="ECO:0000256" key="1">
    <source>
        <dbReference type="ARBA" id="ARBA00023125"/>
    </source>
</evidence>
<keyword evidence="1 4" id="KW-0238">DNA-binding</keyword>
<evidence type="ECO:0000313" key="8">
    <source>
        <dbReference type="EMBL" id="ALK27865.1"/>
    </source>
</evidence>